<name>A0A9W6XEV2_9STRA</name>
<evidence type="ECO:0000313" key="1">
    <source>
        <dbReference type="EMBL" id="GMF37142.1"/>
    </source>
</evidence>
<dbReference type="AlphaFoldDB" id="A0A9W6XEV2"/>
<keyword evidence="2" id="KW-1185">Reference proteome</keyword>
<reference evidence="1" key="1">
    <citation type="submission" date="2023-04" db="EMBL/GenBank/DDBJ databases">
        <title>Phytophthora fragariaefolia NBRC 109709.</title>
        <authorList>
            <person name="Ichikawa N."/>
            <person name="Sato H."/>
            <person name="Tonouchi N."/>
        </authorList>
    </citation>
    <scope>NUCLEOTIDE SEQUENCE</scope>
    <source>
        <strain evidence="1">NBRC 109709</strain>
    </source>
</reference>
<dbReference type="OrthoDB" id="124327at2759"/>
<accession>A0A9W6XEV2</accession>
<evidence type="ECO:0000313" key="2">
    <source>
        <dbReference type="Proteomes" id="UP001165121"/>
    </source>
</evidence>
<sequence>MKIFMRNIMSRTVVHLSDEIPEIVLMNVEVFNSLFMSYCMQNSPSIWTTLRLTVIDSTQMIASMNEVGKAINRMKKRLSDN</sequence>
<protein>
    <submittedName>
        <fullName evidence="1">Unnamed protein product</fullName>
    </submittedName>
</protein>
<dbReference type="EMBL" id="BSXT01000988">
    <property type="protein sequence ID" value="GMF37142.1"/>
    <property type="molecule type" value="Genomic_DNA"/>
</dbReference>
<dbReference type="Proteomes" id="UP001165121">
    <property type="component" value="Unassembled WGS sequence"/>
</dbReference>
<proteinExistence type="predicted"/>
<gene>
    <name evidence="1" type="ORF">Pfra01_001033000</name>
</gene>
<comment type="caution">
    <text evidence="1">The sequence shown here is derived from an EMBL/GenBank/DDBJ whole genome shotgun (WGS) entry which is preliminary data.</text>
</comment>
<organism evidence="1 2">
    <name type="scientific">Phytophthora fragariaefolia</name>
    <dbReference type="NCBI Taxonomy" id="1490495"/>
    <lineage>
        <taxon>Eukaryota</taxon>
        <taxon>Sar</taxon>
        <taxon>Stramenopiles</taxon>
        <taxon>Oomycota</taxon>
        <taxon>Peronosporomycetes</taxon>
        <taxon>Peronosporales</taxon>
        <taxon>Peronosporaceae</taxon>
        <taxon>Phytophthora</taxon>
    </lineage>
</organism>